<keyword evidence="2" id="KW-1185">Reference proteome</keyword>
<reference evidence="1 2" key="1">
    <citation type="submission" date="2019-01" db="EMBL/GenBank/DDBJ databases">
        <title>Lujinxingia litoralis gen. nov., sp. nov. and Lujinxingia sediminis gen. nov., sp. nov., new members in the order Bradymonadales, isolated from coastal sediment.</title>
        <authorList>
            <person name="Li C.-M."/>
        </authorList>
    </citation>
    <scope>NUCLEOTIDE SEQUENCE [LARGE SCALE GENOMIC DNA]</scope>
    <source>
        <strain evidence="1 2">SEH01</strain>
    </source>
</reference>
<protein>
    <submittedName>
        <fullName evidence="1">TRL-like protein family</fullName>
    </submittedName>
</protein>
<dbReference type="InterPro" id="IPR025113">
    <property type="entry name" value="TRL-like"/>
</dbReference>
<organism evidence="1 2">
    <name type="scientific">Lujinxingia sediminis</name>
    <dbReference type="NCBI Taxonomy" id="2480984"/>
    <lineage>
        <taxon>Bacteria</taxon>
        <taxon>Deltaproteobacteria</taxon>
        <taxon>Bradymonadales</taxon>
        <taxon>Lujinxingiaceae</taxon>
        <taxon>Lujinxingia</taxon>
    </lineage>
</organism>
<evidence type="ECO:0000313" key="1">
    <source>
        <dbReference type="EMBL" id="RVU40406.1"/>
    </source>
</evidence>
<proteinExistence type="predicted"/>
<dbReference type="EMBL" id="SADD01000027">
    <property type="protein sequence ID" value="RVU40406.1"/>
    <property type="molecule type" value="Genomic_DNA"/>
</dbReference>
<name>A0ABY0CNP2_9DELT</name>
<sequence>MTRSRFEWANVLARVRAGHRPLPFRNTMLRITTAALAALLLLASGCAPGIPYGTLYTDAYTPLAATSNSAVERSGEACRMNVLGLVSFGDASTTAAAREGGITLISNVSTRTKTILGLYVKRCTLVVGD</sequence>
<dbReference type="Pfam" id="PF13146">
    <property type="entry name" value="TRL"/>
    <property type="match status" value="1"/>
</dbReference>
<evidence type="ECO:0000313" key="2">
    <source>
        <dbReference type="Proteomes" id="UP000282926"/>
    </source>
</evidence>
<gene>
    <name evidence="1" type="ORF">EA187_20060</name>
</gene>
<comment type="caution">
    <text evidence="1">The sequence shown here is derived from an EMBL/GenBank/DDBJ whole genome shotgun (WGS) entry which is preliminary data.</text>
</comment>
<accession>A0ABY0CNP2</accession>
<dbReference type="Proteomes" id="UP000282926">
    <property type="component" value="Unassembled WGS sequence"/>
</dbReference>